<dbReference type="InterPro" id="IPR034161">
    <property type="entry name" value="Pepsin-like_plant"/>
</dbReference>
<proteinExistence type="inferred from homology"/>
<reference evidence="9" key="1">
    <citation type="submission" date="2022-04" db="EMBL/GenBank/DDBJ databases">
        <title>A functionally conserved STORR gene fusion in Papaver species that diverged 16.8 million years ago.</title>
        <authorList>
            <person name="Catania T."/>
        </authorList>
    </citation>
    <scope>NUCLEOTIDE SEQUENCE</scope>
    <source>
        <strain evidence="9">S-188037</strain>
    </source>
</reference>
<keyword evidence="2" id="KW-0645">Protease</keyword>
<dbReference type="Gene3D" id="2.40.70.10">
    <property type="entry name" value="Acid Proteases"/>
    <property type="match status" value="2"/>
</dbReference>
<evidence type="ECO:0000256" key="1">
    <source>
        <dbReference type="ARBA" id="ARBA00007447"/>
    </source>
</evidence>
<dbReference type="SUPFAM" id="SSF50630">
    <property type="entry name" value="Acid proteases"/>
    <property type="match status" value="1"/>
</dbReference>
<name>A0AAD4XGF2_9MAGN</name>
<dbReference type="GO" id="GO:0006508">
    <property type="term" value="P:proteolysis"/>
    <property type="evidence" value="ECO:0007669"/>
    <property type="project" value="UniProtKB-KW"/>
</dbReference>
<evidence type="ECO:0000256" key="6">
    <source>
        <dbReference type="ARBA" id="ARBA00023180"/>
    </source>
</evidence>
<dbReference type="InterPro" id="IPR001969">
    <property type="entry name" value="Aspartic_peptidase_AS"/>
</dbReference>
<organism evidence="9 10">
    <name type="scientific">Papaver atlanticum</name>
    <dbReference type="NCBI Taxonomy" id="357466"/>
    <lineage>
        <taxon>Eukaryota</taxon>
        <taxon>Viridiplantae</taxon>
        <taxon>Streptophyta</taxon>
        <taxon>Embryophyta</taxon>
        <taxon>Tracheophyta</taxon>
        <taxon>Spermatophyta</taxon>
        <taxon>Magnoliopsida</taxon>
        <taxon>Ranunculales</taxon>
        <taxon>Papaveraceae</taxon>
        <taxon>Papaveroideae</taxon>
        <taxon>Papaver</taxon>
    </lineage>
</organism>
<gene>
    <name evidence="9" type="ORF">MKW98_029398</name>
</gene>
<dbReference type="InterPro" id="IPR032861">
    <property type="entry name" value="TAXi_N"/>
</dbReference>
<keyword evidence="6" id="KW-0325">Glycoprotein</keyword>
<sequence>MATSTLFSFLFVLFLSISISVRGSAFSVNLIHRDSPQSPFYNPLDTLSDRIQKAVHRSINRAHHFKKISSATYSSNHNDDKIRTSLSVIGIEFVMNISLGTPPLNVFAIADTGSDLTWVQCKPCENCYKQDSPLFDPKISSTYKDVPCASGTCKRFIEDRKDICENELCQYLVQYGDGSNNSTGNLAFETLTFASTSGRSIQLPNISFGCGHNNVGESFDEKGSGLVGLGAGKLSLISQLGSKIDSKFSYCLVPSHNVSSKFTFGSNAEMIGKDVLYTQLISNPLQKTFYYLTLEGISVNENRVPFRSNSSSAKDMTEGFREDNYILIDSGTTYTFLPEQMYAEIESEVKKAINIEPITGPKDFNLCYSFDRSMKFPEVIVHFTDADIKLDMRNYFVHGAPGIVCLSFFPSESSYIYGNVAQINFLIEYALEEKKVFFKPTDCTKQD</sequence>
<dbReference type="PANTHER" id="PTHR47967">
    <property type="entry name" value="OS07G0603500 PROTEIN-RELATED"/>
    <property type="match status" value="1"/>
</dbReference>
<evidence type="ECO:0000313" key="10">
    <source>
        <dbReference type="Proteomes" id="UP001202328"/>
    </source>
</evidence>
<feature type="signal peptide" evidence="7">
    <location>
        <begin position="1"/>
        <end position="25"/>
    </location>
</feature>
<dbReference type="PANTHER" id="PTHR47967:SF128">
    <property type="entry name" value="ASPARTIC PROTEINASE CDR1-LIKE"/>
    <property type="match status" value="1"/>
</dbReference>
<dbReference type="GO" id="GO:0004190">
    <property type="term" value="F:aspartic-type endopeptidase activity"/>
    <property type="evidence" value="ECO:0007669"/>
    <property type="project" value="UniProtKB-KW"/>
</dbReference>
<keyword evidence="4" id="KW-0064">Aspartyl protease</keyword>
<dbReference type="InterPro" id="IPR051708">
    <property type="entry name" value="Plant_Aspart_Prot_A1"/>
</dbReference>
<dbReference type="PROSITE" id="PS00141">
    <property type="entry name" value="ASP_PROTEASE"/>
    <property type="match status" value="1"/>
</dbReference>
<evidence type="ECO:0000256" key="4">
    <source>
        <dbReference type="ARBA" id="ARBA00022750"/>
    </source>
</evidence>
<dbReference type="Pfam" id="PF14541">
    <property type="entry name" value="TAXi_C"/>
    <property type="match status" value="1"/>
</dbReference>
<dbReference type="AlphaFoldDB" id="A0AAD4XGF2"/>
<dbReference type="PROSITE" id="PS51767">
    <property type="entry name" value="PEPTIDASE_A1"/>
    <property type="match status" value="1"/>
</dbReference>
<keyword evidence="10" id="KW-1185">Reference proteome</keyword>
<feature type="chain" id="PRO_5042133298" description="Peptidase A1 domain-containing protein" evidence="7">
    <location>
        <begin position="26"/>
        <end position="447"/>
    </location>
</feature>
<dbReference type="EMBL" id="JAJJMB010010439">
    <property type="protein sequence ID" value="KAI3908848.1"/>
    <property type="molecule type" value="Genomic_DNA"/>
</dbReference>
<protein>
    <recommendedName>
        <fullName evidence="8">Peptidase A1 domain-containing protein</fullName>
    </recommendedName>
</protein>
<dbReference type="GO" id="GO:0005576">
    <property type="term" value="C:extracellular region"/>
    <property type="evidence" value="ECO:0007669"/>
    <property type="project" value="TreeGrafter"/>
</dbReference>
<evidence type="ECO:0000259" key="8">
    <source>
        <dbReference type="PROSITE" id="PS51767"/>
    </source>
</evidence>
<evidence type="ECO:0000256" key="3">
    <source>
        <dbReference type="ARBA" id="ARBA00022729"/>
    </source>
</evidence>
<comment type="caution">
    <text evidence="9">The sequence shown here is derived from an EMBL/GenBank/DDBJ whole genome shotgun (WGS) entry which is preliminary data.</text>
</comment>
<evidence type="ECO:0000313" key="9">
    <source>
        <dbReference type="EMBL" id="KAI3908848.1"/>
    </source>
</evidence>
<evidence type="ECO:0000256" key="2">
    <source>
        <dbReference type="ARBA" id="ARBA00022670"/>
    </source>
</evidence>
<accession>A0AAD4XGF2</accession>
<comment type="similarity">
    <text evidence="1">Belongs to the peptidase A1 family.</text>
</comment>
<keyword evidence="5" id="KW-0378">Hydrolase</keyword>
<dbReference type="InterPro" id="IPR032799">
    <property type="entry name" value="TAXi_C"/>
</dbReference>
<evidence type="ECO:0000256" key="7">
    <source>
        <dbReference type="SAM" id="SignalP"/>
    </source>
</evidence>
<dbReference type="Proteomes" id="UP001202328">
    <property type="component" value="Unassembled WGS sequence"/>
</dbReference>
<dbReference type="CDD" id="cd05476">
    <property type="entry name" value="pepsin_A_like_plant"/>
    <property type="match status" value="1"/>
</dbReference>
<keyword evidence="3 7" id="KW-0732">Signal</keyword>
<feature type="domain" description="Peptidase A1" evidence="8">
    <location>
        <begin position="93"/>
        <end position="439"/>
    </location>
</feature>
<dbReference type="InterPro" id="IPR033121">
    <property type="entry name" value="PEPTIDASE_A1"/>
</dbReference>
<dbReference type="InterPro" id="IPR021109">
    <property type="entry name" value="Peptidase_aspartic_dom_sf"/>
</dbReference>
<dbReference type="Pfam" id="PF14543">
    <property type="entry name" value="TAXi_N"/>
    <property type="match status" value="1"/>
</dbReference>
<evidence type="ECO:0000256" key="5">
    <source>
        <dbReference type="ARBA" id="ARBA00022801"/>
    </source>
</evidence>
<dbReference type="FunFam" id="2.40.70.10:FF:000016">
    <property type="entry name" value="Probable aspartic protease At2g35615"/>
    <property type="match status" value="1"/>
</dbReference>